<keyword evidence="2" id="KW-1185">Reference proteome</keyword>
<organism evidence="1 2">
    <name type="scientific">Apophysomyces ossiformis</name>
    <dbReference type="NCBI Taxonomy" id="679940"/>
    <lineage>
        <taxon>Eukaryota</taxon>
        <taxon>Fungi</taxon>
        <taxon>Fungi incertae sedis</taxon>
        <taxon>Mucoromycota</taxon>
        <taxon>Mucoromycotina</taxon>
        <taxon>Mucoromycetes</taxon>
        <taxon>Mucorales</taxon>
        <taxon>Mucorineae</taxon>
        <taxon>Mucoraceae</taxon>
        <taxon>Apophysomyces</taxon>
    </lineage>
</organism>
<accession>A0A8H7BLS9</accession>
<dbReference type="Gene3D" id="3.30.70.330">
    <property type="match status" value="1"/>
</dbReference>
<dbReference type="OrthoDB" id="336240at2759"/>
<dbReference type="AlphaFoldDB" id="A0A8H7BLS9"/>
<comment type="caution">
    <text evidence="1">The sequence shown here is derived from an EMBL/GenBank/DDBJ whole genome shotgun (WGS) entry which is preliminary data.</text>
</comment>
<name>A0A8H7BLS9_9FUNG</name>
<gene>
    <name evidence="1" type="ORF">EC973_001560</name>
</gene>
<dbReference type="SUPFAM" id="SSF54928">
    <property type="entry name" value="RNA-binding domain, RBD"/>
    <property type="match status" value="1"/>
</dbReference>
<dbReference type="EMBL" id="JABAYA010000138">
    <property type="protein sequence ID" value="KAF7723835.1"/>
    <property type="molecule type" value="Genomic_DNA"/>
</dbReference>
<dbReference type="Proteomes" id="UP000605846">
    <property type="component" value="Unassembled WGS sequence"/>
</dbReference>
<protein>
    <submittedName>
        <fullName evidence="1">Uncharacterized protein</fullName>
    </submittedName>
</protein>
<evidence type="ECO:0000313" key="2">
    <source>
        <dbReference type="Proteomes" id="UP000605846"/>
    </source>
</evidence>
<dbReference type="GO" id="GO:0003676">
    <property type="term" value="F:nucleic acid binding"/>
    <property type="evidence" value="ECO:0007669"/>
    <property type="project" value="InterPro"/>
</dbReference>
<evidence type="ECO:0000313" key="1">
    <source>
        <dbReference type="EMBL" id="KAF7723835.1"/>
    </source>
</evidence>
<sequence>MQIPWSISLSEIKAIFSDVATPSPKDVAQNIHVMMNKATGKTMSDAYVEVAMNVSISDAIKKIKRAPVKGRKLFLMESSQGELMSKLFTGWPGEFKKDGTGVLPPCVVDDLNSSTANKSPPSLIQRRDFESLLAVCRNYKLHFSRKCGERPFEHFISLLCKFPWDQPQILTTMQRDHLYEYYKQATGAG</sequence>
<reference evidence="1" key="1">
    <citation type="submission" date="2020-01" db="EMBL/GenBank/DDBJ databases">
        <title>Genome Sequencing of Three Apophysomyces-Like Fungal Strains Confirms a Novel Fungal Genus in the Mucoromycota with divergent Burkholderia-like Endosymbiotic Bacteria.</title>
        <authorList>
            <person name="Stajich J.E."/>
            <person name="Macias A.M."/>
            <person name="Carter-House D."/>
            <person name="Lovett B."/>
            <person name="Kasson L.R."/>
            <person name="Berry K."/>
            <person name="Grigoriev I."/>
            <person name="Chang Y."/>
            <person name="Spatafora J."/>
            <person name="Kasson M.T."/>
        </authorList>
    </citation>
    <scope>NUCLEOTIDE SEQUENCE</scope>
    <source>
        <strain evidence="1">NRRL A-21654</strain>
    </source>
</reference>
<dbReference type="InterPro" id="IPR012677">
    <property type="entry name" value="Nucleotide-bd_a/b_plait_sf"/>
</dbReference>
<proteinExistence type="predicted"/>
<dbReference type="InterPro" id="IPR035979">
    <property type="entry name" value="RBD_domain_sf"/>
</dbReference>